<evidence type="ECO:0000256" key="4">
    <source>
        <dbReference type="ARBA" id="ARBA00023203"/>
    </source>
</evidence>
<dbReference type="PANTHER" id="PTHR10551:SF9">
    <property type="entry name" value="FASCIN-2"/>
    <property type="match status" value="1"/>
</dbReference>
<dbReference type="CDD" id="cd23335">
    <property type="entry name" value="beta-trefoil_FSCN_rpt2"/>
    <property type="match status" value="1"/>
</dbReference>
<keyword evidence="3 6" id="KW-0963">Cytoplasm</keyword>
<organism evidence="8">
    <name type="scientific">Halisarca dujardinii</name>
    <name type="common">Dujardin's slime sponge</name>
    <dbReference type="NCBI Taxonomy" id="2583056"/>
    <lineage>
        <taxon>Eukaryota</taxon>
        <taxon>Metazoa</taxon>
        <taxon>Porifera</taxon>
        <taxon>Demospongiae</taxon>
        <taxon>Verongimorpha</taxon>
        <taxon>Chondrillida</taxon>
        <taxon>Halisarcidae</taxon>
        <taxon>Halisarca</taxon>
    </lineage>
</organism>
<dbReference type="GO" id="GO:0051017">
    <property type="term" value="P:actin filament bundle assembly"/>
    <property type="evidence" value="ECO:0007669"/>
    <property type="project" value="TreeGrafter"/>
</dbReference>
<dbReference type="FunFam" id="2.80.10.50:FF:000008">
    <property type="entry name" value="Fascin"/>
    <property type="match status" value="1"/>
</dbReference>
<dbReference type="PIRSF" id="PIRSF005682">
    <property type="entry name" value="Fascin"/>
    <property type="match status" value="1"/>
</dbReference>
<reference evidence="8" key="1">
    <citation type="submission" date="2022-05" db="EMBL/GenBank/DDBJ databases">
        <authorList>
            <person name="Mikhailov K."/>
            <person name="Kravchuk O."/>
            <person name="Lyupina Y."/>
            <person name="Adameyko K."/>
        </authorList>
    </citation>
    <scope>NUCLEOTIDE SEQUENCE</scope>
</reference>
<dbReference type="PANTHER" id="PTHR10551">
    <property type="entry name" value="FASCIN"/>
    <property type="match status" value="1"/>
</dbReference>
<evidence type="ECO:0000313" key="8">
    <source>
        <dbReference type="EMBL" id="WAW84883.1"/>
    </source>
</evidence>
<evidence type="ECO:0000256" key="1">
    <source>
        <dbReference type="ARBA" id="ARBA00004245"/>
    </source>
</evidence>
<protein>
    <recommendedName>
        <fullName evidence="6">Fascin</fullName>
    </recommendedName>
</protein>
<comment type="subcellular location">
    <subcellularLocation>
        <location evidence="1 6">Cytoplasm</location>
        <location evidence="1 6">Cytoskeleton</location>
    </subcellularLocation>
</comment>
<dbReference type="Gene3D" id="2.80.10.50">
    <property type="match status" value="4"/>
</dbReference>
<dbReference type="SUPFAM" id="SSF50405">
    <property type="entry name" value="Actin-crosslinking proteins"/>
    <property type="match status" value="4"/>
</dbReference>
<dbReference type="GO" id="GO:0016477">
    <property type="term" value="P:cell migration"/>
    <property type="evidence" value="ECO:0007669"/>
    <property type="project" value="TreeGrafter"/>
</dbReference>
<dbReference type="AlphaFoldDB" id="A0A9F1UC76"/>
<evidence type="ECO:0000259" key="7">
    <source>
        <dbReference type="Pfam" id="PF06268"/>
    </source>
</evidence>
<feature type="domain" description="Fascin-like" evidence="7">
    <location>
        <begin position="21"/>
        <end position="129"/>
    </location>
</feature>
<dbReference type="GO" id="GO:0015629">
    <property type="term" value="C:actin cytoskeleton"/>
    <property type="evidence" value="ECO:0007669"/>
    <property type="project" value="TreeGrafter"/>
</dbReference>
<dbReference type="FunFam" id="2.80.10.50:FF:000010">
    <property type="entry name" value="Fascin"/>
    <property type="match status" value="1"/>
</dbReference>
<dbReference type="CDD" id="cd23334">
    <property type="entry name" value="beta-trefoil_FSCN_rpt1"/>
    <property type="match status" value="1"/>
</dbReference>
<name>A0A9F1UC76_HALDU</name>
<dbReference type="CDD" id="cd23336">
    <property type="entry name" value="beta-trefoil_FSCN_rpt3"/>
    <property type="match status" value="1"/>
</dbReference>
<dbReference type="InterPro" id="IPR024703">
    <property type="entry name" value="Fascin_metazoans"/>
</dbReference>
<dbReference type="GO" id="GO:0030674">
    <property type="term" value="F:protein-macromolecule adaptor activity"/>
    <property type="evidence" value="ECO:0007669"/>
    <property type="project" value="InterPro"/>
</dbReference>
<dbReference type="InterPro" id="IPR010431">
    <property type="entry name" value="Fascin"/>
</dbReference>
<evidence type="ECO:0000256" key="6">
    <source>
        <dbReference type="PIRNR" id="PIRNR005682"/>
    </source>
</evidence>
<dbReference type="InterPro" id="IPR008999">
    <property type="entry name" value="Actin-crosslinking"/>
</dbReference>
<dbReference type="EMBL" id="ON500543">
    <property type="protein sequence ID" value="WAW84883.1"/>
    <property type="molecule type" value="mRNA"/>
</dbReference>
<feature type="domain" description="Fascin-like" evidence="7">
    <location>
        <begin position="139"/>
        <end position="247"/>
    </location>
</feature>
<dbReference type="InterPro" id="IPR022768">
    <property type="entry name" value="Fascin-like_dom"/>
</dbReference>
<proteinExistence type="evidence at transcript level"/>
<evidence type="ECO:0000256" key="3">
    <source>
        <dbReference type="ARBA" id="ARBA00022490"/>
    </source>
</evidence>
<dbReference type="FunFam" id="2.80.10.50:FF:000015">
    <property type="entry name" value="Fascin"/>
    <property type="match status" value="1"/>
</dbReference>
<evidence type="ECO:0000256" key="2">
    <source>
        <dbReference type="ARBA" id="ARBA00007415"/>
    </source>
</evidence>
<dbReference type="Pfam" id="PF06268">
    <property type="entry name" value="Fascin"/>
    <property type="match status" value="4"/>
</dbReference>
<dbReference type="GO" id="GO:0005737">
    <property type="term" value="C:cytoplasm"/>
    <property type="evidence" value="ECO:0007669"/>
    <property type="project" value="TreeGrafter"/>
</dbReference>
<evidence type="ECO:0000256" key="5">
    <source>
        <dbReference type="ARBA" id="ARBA00023212"/>
    </source>
</evidence>
<accession>A0A9F1UC76</accession>
<comment type="similarity">
    <text evidence="2 6">Belongs to the fascin family.</text>
</comment>
<dbReference type="CDD" id="cd23337">
    <property type="entry name" value="beta-trefoil_FSCN_rpt4"/>
    <property type="match status" value="1"/>
</dbReference>
<keyword evidence="5 6" id="KW-0206">Cytoskeleton</keyword>
<sequence length="496" mass="54810">MAAGGNVNALKWTLGLINCGNKYLTAESFQSKINCNGASMRKKQIWTLEGVDDVCVAFKSSLGRYLGTDKDGKINAGYEGFSDETKFEISSQDDGKIAILNKKTGRYFGGTGDQLNCFYKEIANECLFTIHLAMHPMINLYNVNRRAFAHLVAEEVRVDEVIPWGKDALMVVEFHNGKYAVRTSNNMYVERSGKLLGECTPETLYTLVFRNNQVAFRDCKGKFLSGVGACAVLQSRKDTIGKDELFMLHDSNSQVHFRTNGGKFVSIHDGIEVRANQPQVTDTEIFEVEAVDKADMSGNVKWAIRANNKKYWSAAGINIVCNCDNYSQPDCQFEAEWLGNQIALKTNKGSYVSVKANGQLVTTGVELKDECKLEINMLNRPVLVLRCEHGFVGAKPEMVKSTGALVCNKSNYDVYEVTGGNGIYTLKGANGKSVKLEDDGTLNQNGADGTNFYFEFRAHSRMCIVAPNGCYLEADQNGLGFAAKGKSVTKSTLWEY</sequence>
<feature type="domain" description="Fascin-like" evidence="7">
    <location>
        <begin position="400"/>
        <end position="496"/>
    </location>
</feature>
<dbReference type="GO" id="GO:0007163">
    <property type="term" value="P:establishment or maintenance of cell polarity"/>
    <property type="evidence" value="ECO:0007669"/>
    <property type="project" value="TreeGrafter"/>
</dbReference>
<dbReference type="GO" id="GO:0051015">
    <property type="term" value="F:actin filament binding"/>
    <property type="evidence" value="ECO:0007669"/>
    <property type="project" value="InterPro"/>
</dbReference>
<keyword evidence="4 6" id="KW-0009">Actin-binding</keyword>
<feature type="domain" description="Fascin-like" evidence="7">
    <location>
        <begin position="262"/>
        <end position="363"/>
    </location>
</feature>